<protein>
    <recommendedName>
        <fullName evidence="3">HTH CENPB-type domain-containing protein</fullName>
    </recommendedName>
</protein>
<proteinExistence type="predicted"/>
<reference evidence="1 2" key="1">
    <citation type="journal article" date="2016" name="Nat. Commun.">
        <title>Ectomycorrhizal ecology is imprinted in the genome of the dominant symbiotic fungus Cenococcum geophilum.</title>
        <authorList>
            <consortium name="DOE Joint Genome Institute"/>
            <person name="Peter M."/>
            <person name="Kohler A."/>
            <person name="Ohm R.A."/>
            <person name="Kuo A."/>
            <person name="Krutzmann J."/>
            <person name="Morin E."/>
            <person name="Arend M."/>
            <person name="Barry K.W."/>
            <person name="Binder M."/>
            <person name="Choi C."/>
            <person name="Clum A."/>
            <person name="Copeland A."/>
            <person name="Grisel N."/>
            <person name="Haridas S."/>
            <person name="Kipfer T."/>
            <person name="LaButti K."/>
            <person name="Lindquist E."/>
            <person name="Lipzen A."/>
            <person name="Maire R."/>
            <person name="Meier B."/>
            <person name="Mihaltcheva S."/>
            <person name="Molinier V."/>
            <person name="Murat C."/>
            <person name="Poggeler S."/>
            <person name="Quandt C.A."/>
            <person name="Sperisen C."/>
            <person name="Tritt A."/>
            <person name="Tisserant E."/>
            <person name="Crous P.W."/>
            <person name="Henrissat B."/>
            <person name="Nehls U."/>
            <person name="Egli S."/>
            <person name="Spatafora J.W."/>
            <person name="Grigoriev I.V."/>
            <person name="Martin F.M."/>
        </authorList>
    </citation>
    <scope>NUCLEOTIDE SEQUENCE [LARGE SCALE GENOMIC DNA]</scope>
    <source>
        <strain evidence="1 2">CBS 459.81</strain>
    </source>
</reference>
<dbReference type="AlphaFoldDB" id="A0A8E2DZZ4"/>
<dbReference type="SUPFAM" id="SSF46689">
    <property type="entry name" value="Homeodomain-like"/>
    <property type="match status" value="1"/>
</dbReference>
<dbReference type="OrthoDB" id="3691787at2759"/>
<dbReference type="InterPro" id="IPR009057">
    <property type="entry name" value="Homeodomain-like_sf"/>
</dbReference>
<evidence type="ECO:0008006" key="3">
    <source>
        <dbReference type="Google" id="ProtNLM"/>
    </source>
</evidence>
<evidence type="ECO:0000313" key="1">
    <source>
        <dbReference type="EMBL" id="OCK74866.1"/>
    </source>
</evidence>
<organism evidence="1 2">
    <name type="scientific">Lepidopterella palustris CBS 459.81</name>
    <dbReference type="NCBI Taxonomy" id="1314670"/>
    <lineage>
        <taxon>Eukaryota</taxon>
        <taxon>Fungi</taxon>
        <taxon>Dikarya</taxon>
        <taxon>Ascomycota</taxon>
        <taxon>Pezizomycotina</taxon>
        <taxon>Dothideomycetes</taxon>
        <taxon>Pleosporomycetidae</taxon>
        <taxon>Mytilinidiales</taxon>
        <taxon>Argynnaceae</taxon>
        <taxon>Lepidopterella</taxon>
    </lineage>
</organism>
<evidence type="ECO:0000313" key="2">
    <source>
        <dbReference type="Proteomes" id="UP000250266"/>
    </source>
</evidence>
<name>A0A8E2DZZ4_9PEZI</name>
<accession>A0A8E2DZZ4</accession>
<keyword evidence="2" id="KW-1185">Reference proteome</keyword>
<sequence>MAPPTTIQLPYNKGHLLLAISSINSTQIPSARCAASLYHVPEATVRSRRAGTRARRNCEPNSRKLTALEEEVIVRYILGLDARRFAPTLSTVRNMADKLFA</sequence>
<gene>
    <name evidence="1" type="ORF">K432DRAFT_185835</name>
</gene>
<dbReference type="EMBL" id="KV745402">
    <property type="protein sequence ID" value="OCK74866.1"/>
    <property type="molecule type" value="Genomic_DNA"/>
</dbReference>
<dbReference type="Proteomes" id="UP000250266">
    <property type="component" value="Unassembled WGS sequence"/>
</dbReference>